<comment type="caution">
    <text evidence="5">The sequence shown here is derived from an EMBL/GenBank/DDBJ whole genome shotgun (WGS) entry which is preliminary data.</text>
</comment>
<dbReference type="InterPro" id="IPR036047">
    <property type="entry name" value="F-box-like_dom_sf"/>
</dbReference>
<feature type="domain" description="F-box" evidence="4">
    <location>
        <begin position="9"/>
        <end position="55"/>
    </location>
</feature>
<name>A0ABD0KJ72_9CAEN</name>
<dbReference type="InterPro" id="IPR019775">
    <property type="entry name" value="WD40_repeat_CS"/>
</dbReference>
<gene>
    <name evidence="5" type="ORF">BaRGS_00021697</name>
</gene>
<feature type="repeat" description="WD" evidence="3">
    <location>
        <begin position="159"/>
        <end position="198"/>
    </location>
</feature>
<feature type="repeat" description="WD" evidence="3">
    <location>
        <begin position="239"/>
        <end position="278"/>
    </location>
</feature>
<protein>
    <recommendedName>
        <fullName evidence="4">F-box domain-containing protein</fullName>
    </recommendedName>
</protein>
<dbReference type="CDD" id="cd00200">
    <property type="entry name" value="WD40"/>
    <property type="match status" value="1"/>
</dbReference>
<evidence type="ECO:0000256" key="3">
    <source>
        <dbReference type="PROSITE-ProRule" id="PRU00221"/>
    </source>
</evidence>
<accession>A0ABD0KJ72</accession>
<dbReference type="Pfam" id="PF00646">
    <property type="entry name" value="F-box"/>
    <property type="match status" value="1"/>
</dbReference>
<dbReference type="PROSITE" id="PS50082">
    <property type="entry name" value="WD_REPEATS_2"/>
    <property type="match status" value="6"/>
</dbReference>
<feature type="non-terminal residue" evidence="5">
    <location>
        <position position="352"/>
    </location>
</feature>
<dbReference type="AlphaFoldDB" id="A0ABD0KJ72"/>
<dbReference type="InterPro" id="IPR053299">
    <property type="entry name" value="ASTRA_WD_repeat"/>
</dbReference>
<feature type="repeat" description="WD" evidence="3">
    <location>
        <begin position="136"/>
        <end position="158"/>
    </location>
</feature>
<feature type="repeat" description="WD" evidence="3">
    <location>
        <begin position="279"/>
        <end position="318"/>
    </location>
</feature>
<dbReference type="InterPro" id="IPR001810">
    <property type="entry name" value="F-box_dom"/>
</dbReference>
<dbReference type="PROSITE" id="PS50294">
    <property type="entry name" value="WD_REPEATS_REGION"/>
    <property type="match status" value="4"/>
</dbReference>
<keyword evidence="6" id="KW-1185">Reference proteome</keyword>
<dbReference type="PROSITE" id="PS50181">
    <property type="entry name" value="FBOX"/>
    <property type="match status" value="1"/>
</dbReference>
<feature type="repeat" description="WD" evidence="3">
    <location>
        <begin position="320"/>
        <end position="352"/>
    </location>
</feature>
<dbReference type="InterPro" id="IPR036322">
    <property type="entry name" value="WD40_repeat_dom_sf"/>
</dbReference>
<dbReference type="Gene3D" id="2.130.10.10">
    <property type="entry name" value="YVTN repeat-like/Quinoprotein amine dehydrogenase"/>
    <property type="match status" value="1"/>
</dbReference>
<dbReference type="InterPro" id="IPR001680">
    <property type="entry name" value="WD40_rpt"/>
</dbReference>
<dbReference type="SMART" id="SM00256">
    <property type="entry name" value="FBOX"/>
    <property type="match status" value="1"/>
</dbReference>
<dbReference type="Proteomes" id="UP001519460">
    <property type="component" value="Unassembled WGS sequence"/>
</dbReference>
<dbReference type="EMBL" id="JACVVK020000170">
    <property type="protein sequence ID" value="KAK7487027.1"/>
    <property type="molecule type" value="Genomic_DNA"/>
</dbReference>
<keyword evidence="1 3" id="KW-0853">WD repeat</keyword>
<dbReference type="SMART" id="SM00320">
    <property type="entry name" value="WD40"/>
    <property type="match status" value="6"/>
</dbReference>
<evidence type="ECO:0000256" key="1">
    <source>
        <dbReference type="ARBA" id="ARBA00022574"/>
    </source>
</evidence>
<dbReference type="InterPro" id="IPR020472">
    <property type="entry name" value="WD40_PAC1"/>
</dbReference>
<dbReference type="PRINTS" id="PR00320">
    <property type="entry name" value="GPROTEINBRPT"/>
</dbReference>
<dbReference type="SUPFAM" id="SSF81383">
    <property type="entry name" value="F-box domain"/>
    <property type="match status" value="1"/>
</dbReference>
<organism evidence="5 6">
    <name type="scientific">Batillaria attramentaria</name>
    <dbReference type="NCBI Taxonomy" id="370345"/>
    <lineage>
        <taxon>Eukaryota</taxon>
        <taxon>Metazoa</taxon>
        <taxon>Spiralia</taxon>
        <taxon>Lophotrochozoa</taxon>
        <taxon>Mollusca</taxon>
        <taxon>Gastropoda</taxon>
        <taxon>Caenogastropoda</taxon>
        <taxon>Sorbeoconcha</taxon>
        <taxon>Cerithioidea</taxon>
        <taxon>Batillariidae</taxon>
        <taxon>Batillaria</taxon>
    </lineage>
</organism>
<reference evidence="5 6" key="1">
    <citation type="journal article" date="2023" name="Sci. Data">
        <title>Genome assembly of the Korean intertidal mud-creeper Batillaria attramentaria.</title>
        <authorList>
            <person name="Patra A.K."/>
            <person name="Ho P.T."/>
            <person name="Jun S."/>
            <person name="Lee S.J."/>
            <person name="Kim Y."/>
            <person name="Won Y.J."/>
        </authorList>
    </citation>
    <scope>NUCLEOTIDE SEQUENCE [LARGE SCALE GENOMIC DNA]</scope>
    <source>
        <strain evidence="5">Wonlab-2016</strain>
    </source>
</reference>
<keyword evidence="2" id="KW-0677">Repeat</keyword>
<evidence type="ECO:0000259" key="4">
    <source>
        <dbReference type="PROSITE" id="PS50181"/>
    </source>
</evidence>
<dbReference type="InterPro" id="IPR015943">
    <property type="entry name" value="WD40/YVTN_repeat-like_dom_sf"/>
</dbReference>
<dbReference type="Pfam" id="PF00400">
    <property type="entry name" value="WD40"/>
    <property type="match status" value="6"/>
</dbReference>
<dbReference type="Gene3D" id="1.20.1280.50">
    <property type="match status" value="1"/>
</dbReference>
<feature type="repeat" description="WD" evidence="3">
    <location>
        <begin position="199"/>
        <end position="238"/>
    </location>
</feature>
<dbReference type="SUPFAM" id="SSF50978">
    <property type="entry name" value="WD40 repeat-like"/>
    <property type="match status" value="1"/>
</dbReference>
<proteinExistence type="predicted"/>
<evidence type="ECO:0000313" key="6">
    <source>
        <dbReference type="Proteomes" id="UP001519460"/>
    </source>
</evidence>
<evidence type="ECO:0000313" key="5">
    <source>
        <dbReference type="EMBL" id="KAK7487027.1"/>
    </source>
</evidence>
<dbReference type="PANTHER" id="PTHR44156">
    <property type="entry name" value="SUPERNUMERARY LIMBS, ISOFORM B-RELATED"/>
    <property type="match status" value="1"/>
</dbReference>
<evidence type="ECO:0000256" key="2">
    <source>
        <dbReference type="ARBA" id="ARBA00022737"/>
    </source>
</evidence>
<sequence>MNGGGEMAEEFTLCLPHELSEKILQFLAPWDLCQFSMCCVHYREVANSDRLWLHQCMVRGWLRYGISTNILSEIPLYTKETNVSGTSPLFRLFVPEDTRLSPLCKWKHVFMRVTHLNKNWALGRYTVSPVFRGYTLVSGSHDKQLKVWDIRTCECIRTIRGHTDTVSAVKIKDHYVITGCGDSAVRVFDLNTGKVALSFQGHSGSVDHIHIIDSLVVSAATDRTLRVWSLTQKCLLYTLRGHEDDIECVAVHGHRVVSGSWDRSLILWDIDTGKLLLQCMGHTEAITSAQFDERKAVSGSADGDIRVWSLDTGQCTVVMSVGADNEVYCVAYNSEVIASGSSDSNVRLWSHE</sequence>
<dbReference type="PROSITE" id="PS00678">
    <property type="entry name" value="WD_REPEATS_1"/>
    <property type="match status" value="2"/>
</dbReference>